<dbReference type="Proteomes" id="UP000315842">
    <property type="component" value="Unassembled WGS sequence"/>
</dbReference>
<keyword evidence="1" id="KW-1133">Transmembrane helix</keyword>
<reference evidence="2 3" key="1">
    <citation type="submission" date="2019-06" db="EMBL/GenBank/DDBJ databases">
        <title>Whole genome shotgun sequence of Cellulomonas uda NBRC 3747.</title>
        <authorList>
            <person name="Hosoyama A."/>
            <person name="Uohara A."/>
            <person name="Ohji S."/>
            <person name="Ichikawa N."/>
        </authorList>
    </citation>
    <scope>NUCLEOTIDE SEQUENCE [LARGE SCALE GENOMIC DNA]</scope>
    <source>
        <strain evidence="2 3">NBRC 3747</strain>
    </source>
</reference>
<gene>
    <name evidence="2" type="ORF">CUD01_25730</name>
</gene>
<evidence type="ECO:0000313" key="2">
    <source>
        <dbReference type="EMBL" id="GEA82129.1"/>
    </source>
</evidence>
<evidence type="ECO:0000256" key="1">
    <source>
        <dbReference type="SAM" id="Phobius"/>
    </source>
</evidence>
<dbReference type="RefSeq" id="WP_371860793.1">
    <property type="nucleotide sequence ID" value="NZ_BJLP01000048.1"/>
</dbReference>
<sequence length="86" mass="9438">MTTLRHGSARVARVRDRVQDSTLTLAVRTHGWFTGRLRAAGRDRGDVPGWVLVTLMTAALVVALLTLARPLLQNLFSNAVDEVNNT</sequence>
<organism evidence="2 3">
    <name type="scientific">Cellulomonas uda</name>
    <dbReference type="NCBI Taxonomy" id="1714"/>
    <lineage>
        <taxon>Bacteria</taxon>
        <taxon>Bacillati</taxon>
        <taxon>Actinomycetota</taxon>
        <taxon>Actinomycetes</taxon>
        <taxon>Micrococcales</taxon>
        <taxon>Cellulomonadaceae</taxon>
        <taxon>Cellulomonas</taxon>
    </lineage>
</organism>
<evidence type="ECO:0000313" key="3">
    <source>
        <dbReference type="Proteomes" id="UP000315842"/>
    </source>
</evidence>
<comment type="caution">
    <text evidence="2">The sequence shown here is derived from an EMBL/GenBank/DDBJ whole genome shotgun (WGS) entry which is preliminary data.</text>
</comment>
<dbReference type="AlphaFoldDB" id="A0A4Y3KCD9"/>
<keyword evidence="1" id="KW-0472">Membrane</keyword>
<dbReference type="EMBL" id="BJLP01000048">
    <property type="protein sequence ID" value="GEA82129.1"/>
    <property type="molecule type" value="Genomic_DNA"/>
</dbReference>
<name>A0A4Y3KCD9_CELUD</name>
<keyword evidence="3" id="KW-1185">Reference proteome</keyword>
<protein>
    <submittedName>
        <fullName evidence="2">Uncharacterized protein</fullName>
    </submittedName>
</protein>
<accession>A0A4Y3KCD9</accession>
<keyword evidence="1" id="KW-0812">Transmembrane</keyword>
<feature type="transmembrane region" description="Helical" evidence="1">
    <location>
        <begin position="47"/>
        <end position="68"/>
    </location>
</feature>
<proteinExistence type="predicted"/>